<dbReference type="Proteomes" id="UP000632535">
    <property type="component" value="Unassembled WGS sequence"/>
</dbReference>
<reference evidence="3" key="1">
    <citation type="journal article" date="2019" name="Int. J. Syst. Evol. Microbiol.">
        <title>The Global Catalogue of Microorganisms (GCM) 10K type strain sequencing project: providing services to taxonomists for standard genome sequencing and annotation.</title>
        <authorList>
            <consortium name="The Broad Institute Genomics Platform"/>
            <consortium name="The Broad Institute Genome Sequencing Center for Infectious Disease"/>
            <person name="Wu L."/>
            <person name="Ma J."/>
        </authorList>
    </citation>
    <scope>NUCLEOTIDE SEQUENCE [LARGE SCALE GENOMIC DNA]</scope>
    <source>
        <strain evidence="3">CCM 8653</strain>
    </source>
</reference>
<dbReference type="SFLD" id="SFLDG01129">
    <property type="entry name" value="C1.5:_HAD__Beta-PGM__Phosphata"/>
    <property type="match status" value="1"/>
</dbReference>
<dbReference type="InterPro" id="IPR023198">
    <property type="entry name" value="PGP-like_dom2"/>
</dbReference>
<dbReference type="InterPro" id="IPR036412">
    <property type="entry name" value="HAD-like_sf"/>
</dbReference>
<evidence type="ECO:0008006" key="4">
    <source>
        <dbReference type="Google" id="ProtNLM"/>
    </source>
</evidence>
<dbReference type="CDD" id="cd07505">
    <property type="entry name" value="HAD_BPGM-like"/>
    <property type="match status" value="1"/>
</dbReference>
<dbReference type="EMBL" id="BMDG01000004">
    <property type="protein sequence ID" value="GGI06928.1"/>
    <property type="molecule type" value="Genomic_DNA"/>
</dbReference>
<evidence type="ECO:0000256" key="1">
    <source>
        <dbReference type="SAM" id="MobiDB-lite"/>
    </source>
</evidence>
<dbReference type="PRINTS" id="PR00413">
    <property type="entry name" value="HADHALOGNASE"/>
</dbReference>
<keyword evidence="3" id="KW-1185">Reference proteome</keyword>
<accession>A0ABQ2B3H7</accession>
<dbReference type="SUPFAM" id="SSF56784">
    <property type="entry name" value="HAD-like"/>
    <property type="match status" value="1"/>
</dbReference>
<dbReference type="NCBIfam" id="TIGR01509">
    <property type="entry name" value="HAD-SF-IA-v3"/>
    <property type="match status" value="1"/>
</dbReference>
<dbReference type="InterPro" id="IPR041492">
    <property type="entry name" value="HAD_2"/>
</dbReference>
<organism evidence="2 3">
    <name type="scientific">Isoptericola cucumis</name>
    <dbReference type="NCBI Taxonomy" id="1776856"/>
    <lineage>
        <taxon>Bacteria</taxon>
        <taxon>Bacillati</taxon>
        <taxon>Actinomycetota</taxon>
        <taxon>Actinomycetes</taxon>
        <taxon>Micrococcales</taxon>
        <taxon>Promicromonosporaceae</taxon>
        <taxon>Isoptericola</taxon>
    </lineage>
</organism>
<dbReference type="RefSeq" id="WP_371870601.1">
    <property type="nucleotide sequence ID" value="NZ_BMDG01000004.1"/>
</dbReference>
<feature type="region of interest" description="Disordered" evidence="1">
    <location>
        <begin position="1"/>
        <end position="36"/>
    </location>
</feature>
<dbReference type="SFLD" id="SFLDS00003">
    <property type="entry name" value="Haloacid_Dehalogenase"/>
    <property type="match status" value="1"/>
</dbReference>
<name>A0ABQ2B3H7_9MICO</name>
<dbReference type="PANTHER" id="PTHR18901">
    <property type="entry name" value="2-DEOXYGLUCOSE-6-PHOSPHATE PHOSPHATASE 2"/>
    <property type="match status" value="1"/>
</dbReference>
<sequence>MPADLTTDPTTELPRVPTTQPPTAPTTARAAAPRDGSDLRPAAVLWDMDGTLVDTEPYWIAAEQELVAEHGGTWTHEQALQLVGNALTVSAGILRDQAGVDMEPDAIVERLLGRVVEQVRVRVPWRPGAVELLSELVAQGVPCALVTMSYASLAREVVDRAPTNAFRTVVTGDQVTRGKPDPEPYLTAAARLGVEPAACVAIEDSPTGIASARAAGVPTLGVEAVVPVPRQAGLSRATSLADVDPATLGRIATGEVLDL</sequence>
<comment type="caution">
    <text evidence="2">The sequence shown here is derived from an EMBL/GenBank/DDBJ whole genome shotgun (WGS) entry which is preliminary data.</text>
</comment>
<evidence type="ECO:0000313" key="3">
    <source>
        <dbReference type="Proteomes" id="UP000632535"/>
    </source>
</evidence>
<dbReference type="Pfam" id="PF13419">
    <property type="entry name" value="HAD_2"/>
    <property type="match status" value="1"/>
</dbReference>
<gene>
    <name evidence="2" type="ORF">GCM10007368_13610</name>
</gene>
<dbReference type="PANTHER" id="PTHR18901:SF38">
    <property type="entry name" value="PSEUDOURIDINE-5'-PHOSPHATASE"/>
    <property type="match status" value="1"/>
</dbReference>
<dbReference type="InterPro" id="IPR023214">
    <property type="entry name" value="HAD_sf"/>
</dbReference>
<protein>
    <recommendedName>
        <fullName evidence="4">HAD-superfamily hydrolase, subfamily IA, variant 3</fullName>
    </recommendedName>
</protein>
<dbReference type="InterPro" id="IPR006439">
    <property type="entry name" value="HAD-SF_hydro_IA"/>
</dbReference>
<evidence type="ECO:0000313" key="2">
    <source>
        <dbReference type="EMBL" id="GGI06928.1"/>
    </source>
</evidence>
<proteinExistence type="predicted"/>
<feature type="compositionally biased region" description="Low complexity" evidence="1">
    <location>
        <begin position="25"/>
        <end position="34"/>
    </location>
</feature>
<dbReference type="Gene3D" id="3.40.50.1000">
    <property type="entry name" value="HAD superfamily/HAD-like"/>
    <property type="match status" value="1"/>
</dbReference>
<dbReference type="Gene3D" id="1.10.150.240">
    <property type="entry name" value="Putative phosphatase, domain 2"/>
    <property type="match status" value="1"/>
</dbReference>